<dbReference type="EMBL" id="QUNI01000001">
    <property type="protein sequence ID" value="REH02031.1"/>
    <property type="molecule type" value="Genomic_DNA"/>
</dbReference>
<sequence length="82" mass="8726">MGTDKTIIGVLGGIAIGAVLGVVFAPDKGSNTRTKIIKKGNGITDDLREKLDNITNSLSEKYNSFKSQGEDFAINEKGKVRA</sequence>
<accession>A0A3E0EWD0</accession>
<name>A0A3E0EWD0_9FLAO</name>
<dbReference type="Pfam" id="PF12732">
    <property type="entry name" value="YtxH"/>
    <property type="match status" value="1"/>
</dbReference>
<keyword evidence="1" id="KW-1133">Transmembrane helix</keyword>
<evidence type="ECO:0000313" key="3">
    <source>
        <dbReference type="Proteomes" id="UP000257136"/>
    </source>
</evidence>
<evidence type="ECO:0000313" key="2">
    <source>
        <dbReference type="EMBL" id="REH02031.1"/>
    </source>
</evidence>
<evidence type="ECO:0000256" key="1">
    <source>
        <dbReference type="SAM" id="Phobius"/>
    </source>
</evidence>
<keyword evidence="3" id="KW-1185">Reference proteome</keyword>
<dbReference type="AlphaFoldDB" id="A0A3E0EWD0"/>
<comment type="caution">
    <text evidence="2">The sequence shown here is derived from an EMBL/GenBank/DDBJ whole genome shotgun (WGS) entry which is preliminary data.</text>
</comment>
<protein>
    <submittedName>
        <fullName evidence="2">YtxH-like protein</fullName>
    </submittedName>
</protein>
<proteinExistence type="predicted"/>
<dbReference type="OrthoDB" id="676025at2"/>
<dbReference type="Proteomes" id="UP000257136">
    <property type="component" value="Unassembled WGS sequence"/>
</dbReference>
<reference evidence="2 3" key="1">
    <citation type="submission" date="2018-08" db="EMBL/GenBank/DDBJ databases">
        <title>Genomic Encyclopedia of Archaeal and Bacterial Type Strains, Phase II (KMG-II): from individual species to whole genera.</title>
        <authorList>
            <person name="Goeker M."/>
        </authorList>
    </citation>
    <scope>NUCLEOTIDE SEQUENCE [LARGE SCALE GENOMIC DNA]</scope>
    <source>
        <strain evidence="2 3">DSM 100880</strain>
    </source>
</reference>
<dbReference type="InterPro" id="IPR024623">
    <property type="entry name" value="YtxH"/>
</dbReference>
<keyword evidence="1" id="KW-0472">Membrane</keyword>
<gene>
    <name evidence="2" type="ORF">C8P67_101519</name>
</gene>
<keyword evidence="1" id="KW-0812">Transmembrane</keyword>
<feature type="transmembrane region" description="Helical" evidence="1">
    <location>
        <begin position="6"/>
        <end position="25"/>
    </location>
</feature>
<organism evidence="2 3">
    <name type="scientific">Flavobacterium aquicola</name>
    <dbReference type="NCBI Taxonomy" id="1682742"/>
    <lineage>
        <taxon>Bacteria</taxon>
        <taxon>Pseudomonadati</taxon>
        <taxon>Bacteroidota</taxon>
        <taxon>Flavobacteriia</taxon>
        <taxon>Flavobacteriales</taxon>
        <taxon>Flavobacteriaceae</taxon>
        <taxon>Flavobacterium</taxon>
    </lineage>
</organism>
<dbReference type="RefSeq" id="WP_115810024.1">
    <property type="nucleotide sequence ID" value="NZ_QUNI01000001.1"/>
</dbReference>